<name>A0A4Q7MDI6_9BACT</name>
<gene>
    <name evidence="3" type="ORF">EV199_5782</name>
</gene>
<dbReference type="RefSeq" id="WP_130544269.1">
    <property type="nucleotide sequence ID" value="NZ_CP042431.1"/>
</dbReference>
<evidence type="ECO:0000259" key="2">
    <source>
        <dbReference type="Pfam" id="PF11396"/>
    </source>
</evidence>
<dbReference type="Proteomes" id="UP000293874">
    <property type="component" value="Unassembled WGS sequence"/>
</dbReference>
<evidence type="ECO:0000256" key="1">
    <source>
        <dbReference type="SAM" id="SignalP"/>
    </source>
</evidence>
<dbReference type="InterPro" id="IPR021533">
    <property type="entry name" value="PepSY-like"/>
</dbReference>
<protein>
    <submittedName>
        <fullName evidence="3">Putative PepSY-like beta-lactamase-inhibitor</fullName>
    </submittedName>
</protein>
<feature type="chain" id="PRO_5020197432" evidence="1">
    <location>
        <begin position="20"/>
        <end position="145"/>
    </location>
</feature>
<dbReference type="EMBL" id="SGXA01000006">
    <property type="protein sequence ID" value="RZS65028.1"/>
    <property type="molecule type" value="Genomic_DNA"/>
</dbReference>
<reference evidence="3 4" key="1">
    <citation type="submission" date="2019-02" db="EMBL/GenBank/DDBJ databases">
        <title>Genomic Encyclopedia of Type Strains, Phase IV (KMG-IV): sequencing the most valuable type-strain genomes for metagenomic binning, comparative biology and taxonomic classification.</title>
        <authorList>
            <person name="Goeker M."/>
        </authorList>
    </citation>
    <scope>NUCLEOTIDE SEQUENCE [LARGE SCALE GENOMIC DNA]</scope>
    <source>
        <strain evidence="3 4">DSM 18116</strain>
    </source>
</reference>
<dbReference type="Gene3D" id="3.10.450.360">
    <property type="match status" value="1"/>
</dbReference>
<comment type="caution">
    <text evidence="3">The sequence shown here is derived from an EMBL/GenBank/DDBJ whole genome shotgun (WGS) entry which is preliminary data.</text>
</comment>
<dbReference type="OrthoDB" id="1121502at2"/>
<evidence type="ECO:0000313" key="4">
    <source>
        <dbReference type="Proteomes" id="UP000293874"/>
    </source>
</evidence>
<dbReference type="Pfam" id="PF11396">
    <property type="entry name" value="PepSY_like"/>
    <property type="match status" value="1"/>
</dbReference>
<dbReference type="SUPFAM" id="SSF160574">
    <property type="entry name" value="BT0923-like"/>
    <property type="match status" value="1"/>
</dbReference>
<dbReference type="AlphaFoldDB" id="A0A4Q7MDI6"/>
<proteinExistence type="predicted"/>
<feature type="signal peptide" evidence="1">
    <location>
        <begin position="1"/>
        <end position="19"/>
    </location>
</feature>
<sequence length="145" mass="16567">MKTAMLFILSLLFSLPSFSQDIPAAQVPTAVTKSFTSYFPQTSKVEWEKKGSQYEAEFNVKRADHKALFESNGKLIVYKKDIPQSQLPAAVKQAIRQQYPNYRIDDVERIARSGHVYYQVELDGQPQDLKLVFTKEGKPDNSKAY</sequence>
<accession>A0A4Q7MDI6</accession>
<keyword evidence="1" id="KW-0732">Signal</keyword>
<keyword evidence="4" id="KW-1185">Reference proteome</keyword>
<feature type="domain" description="Putative beta-lactamase-inhibitor-like PepSY-like" evidence="2">
    <location>
        <begin position="54"/>
        <end position="138"/>
    </location>
</feature>
<organism evidence="3 4">
    <name type="scientific">Pseudobacter ginsenosidimutans</name>
    <dbReference type="NCBI Taxonomy" id="661488"/>
    <lineage>
        <taxon>Bacteria</taxon>
        <taxon>Pseudomonadati</taxon>
        <taxon>Bacteroidota</taxon>
        <taxon>Chitinophagia</taxon>
        <taxon>Chitinophagales</taxon>
        <taxon>Chitinophagaceae</taxon>
        <taxon>Pseudobacter</taxon>
    </lineage>
</organism>
<evidence type="ECO:0000313" key="3">
    <source>
        <dbReference type="EMBL" id="RZS65028.1"/>
    </source>
</evidence>